<evidence type="ECO:0000313" key="1">
    <source>
        <dbReference type="EMBL" id="JAE02936.1"/>
    </source>
</evidence>
<sequence length="39" mass="4824">MKLCFSHEPPDMNKFYQLNSILMQMWCRLLAYRDRSTRV</sequence>
<reference evidence="1" key="1">
    <citation type="submission" date="2014-09" db="EMBL/GenBank/DDBJ databases">
        <authorList>
            <person name="Magalhaes I.L.F."/>
            <person name="Oliveira U."/>
            <person name="Santos F.R."/>
            <person name="Vidigal T.H.D.A."/>
            <person name="Brescovit A.D."/>
            <person name="Santos A.J."/>
        </authorList>
    </citation>
    <scope>NUCLEOTIDE SEQUENCE</scope>
    <source>
        <tissue evidence="1">Shoot tissue taken approximately 20 cm above the soil surface</tissue>
    </source>
</reference>
<protein>
    <submittedName>
        <fullName evidence="1">Uncharacterized protein</fullName>
    </submittedName>
</protein>
<dbReference type="AlphaFoldDB" id="A0A0A9EYG2"/>
<reference evidence="1" key="2">
    <citation type="journal article" date="2015" name="Data Brief">
        <title>Shoot transcriptome of the giant reed, Arundo donax.</title>
        <authorList>
            <person name="Barrero R.A."/>
            <person name="Guerrero F.D."/>
            <person name="Moolhuijzen P."/>
            <person name="Goolsby J.A."/>
            <person name="Tidwell J."/>
            <person name="Bellgard S.E."/>
            <person name="Bellgard M.I."/>
        </authorList>
    </citation>
    <scope>NUCLEOTIDE SEQUENCE</scope>
    <source>
        <tissue evidence="1">Shoot tissue taken approximately 20 cm above the soil surface</tissue>
    </source>
</reference>
<organism evidence="1">
    <name type="scientific">Arundo donax</name>
    <name type="common">Giant reed</name>
    <name type="synonym">Donax arundinaceus</name>
    <dbReference type="NCBI Taxonomy" id="35708"/>
    <lineage>
        <taxon>Eukaryota</taxon>
        <taxon>Viridiplantae</taxon>
        <taxon>Streptophyta</taxon>
        <taxon>Embryophyta</taxon>
        <taxon>Tracheophyta</taxon>
        <taxon>Spermatophyta</taxon>
        <taxon>Magnoliopsida</taxon>
        <taxon>Liliopsida</taxon>
        <taxon>Poales</taxon>
        <taxon>Poaceae</taxon>
        <taxon>PACMAD clade</taxon>
        <taxon>Arundinoideae</taxon>
        <taxon>Arundineae</taxon>
        <taxon>Arundo</taxon>
    </lineage>
</organism>
<proteinExistence type="predicted"/>
<accession>A0A0A9EYG2</accession>
<dbReference type="EMBL" id="GBRH01194960">
    <property type="protein sequence ID" value="JAE02936.1"/>
    <property type="molecule type" value="Transcribed_RNA"/>
</dbReference>
<name>A0A0A9EYG2_ARUDO</name>